<dbReference type="AlphaFoldDB" id="A0A8H7DXQ1"/>
<evidence type="ECO:0000256" key="1">
    <source>
        <dbReference type="SAM" id="MobiDB-lite"/>
    </source>
</evidence>
<dbReference type="Proteomes" id="UP000606974">
    <property type="component" value="Unassembled WGS sequence"/>
</dbReference>
<organism evidence="2 3">
    <name type="scientific">Endocarpon pusillum</name>
    <dbReference type="NCBI Taxonomy" id="364733"/>
    <lineage>
        <taxon>Eukaryota</taxon>
        <taxon>Fungi</taxon>
        <taxon>Dikarya</taxon>
        <taxon>Ascomycota</taxon>
        <taxon>Pezizomycotina</taxon>
        <taxon>Eurotiomycetes</taxon>
        <taxon>Chaetothyriomycetidae</taxon>
        <taxon>Verrucariales</taxon>
        <taxon>Verrucariaceae</taxon>
        <taxon>Endocarpon</taxon>
    </lineage>
</organism>
<protein>
    <submittedName>
        <fullName evidence="2">Uncharacterized protein</fullName>
    </submittedName>
</protein>
<keyword evidence="3" id="KW-1185">Reference proteome</keyword>
<evidence type="ECO:0000313" key="3">
    <source>
        <dbReference type="Proteomes" id="UP000606974"/>
    </source>
</evidence>
<accession>A0A8H7DXQ1</accession>
<feature type="region of interest" description="Disordered" evidence="1">
    <location>
        <begin position="27"/>
        <end position="57"/>
    </location>
</feature>
<name>A0A8H7DXQ1_9EURO</name>
<comment type="caution">
    <text evidence="2">The sequence shown here is derived from an EMBL/GenBank/DDBJ whole genome shotgun (WGS) entry which is preliminary data.</text>
</comment>
<feature type="compositionally biased region" description="Basic and acidic residues" evidence="1">
    <location>
        <begin position="27"/>
        <end position="41"/>
    </location>
</feature>
<evidence type="ECO:0000313" key="2">
    <source>
        <dbReference type="EMBL" id="KAF7503199.1"/>
    </source>
</evidence>
<gene>
    <name evidence="2" type="ORF">GJ744_004232</name>
</gene>
<dbReference type="EMBL" id="JAACFV010000192">
    <property type="protein sequence ID" value="KAF7503199.1"/>
    <property type="molecule type" value="Genomic_DNA"/>
</dbReference>
<sequence length="57" mass="6461">MPAPPPINALINGHYIAARFLRHFTEHSGKKSDEKNSKHEAVNGLWWRKSTTHGKTP</sequence>
<proteinExistence type="predicted"/>
<reference evidence="2" key="1">
    <citation type="submission" date="2020-02" db="EMBL/GenBank/DDBJ databases">
        <authorList>
            <person name="Palmer J.M."/>
        </authorList>
    </citation>
    <scope>NUCLEOTIDE SEQUENCE</scope>
    <source>
        <strain evidence="2">EPUS1.4</strain>
        <tissue evidence="2">Thallus</tissue>
    </source>
</reference>